<feature type="region of interest" description="Disordered" evidence="1">
    <location>
        <begin position="321"/>
        <end position="436"/>
    </location>
</feature>
<evidence type="ECO:0000259" key="2">
    <source>
        <dbReference type="PROSITE" id="PS50888"/>
    </source>
</evidence>
<dbReference type="Gene3D" id="4.10.280.10">
    <property type="entry name" value="Helix-loop-helix DNA-binding domain"/>
    <property type="match status" value="1"/>
</dbReference>
<dbReference type="GO" id="GO:0046983">
    <property type="term" value="F:protein dimerization activity"/>
    <property type="evidence" value="ECO:0007669"/>
    <property type="project" value="InterPro"/>
</dbReference>
<dbReference type="InterPro" id="IPR011598">
    <property type="entry name" value="bHLH_dom"/>
</dbReference>
<dbReference type="Pfam" id="PF00010">
    <property type="entry name" value="HLH"/>
    <property type="match status" value="1"/>
</dbReference>
<dbReference type="OrthoDB" id="2133190at2759"/>
<dbReference type="PANTHER" id="PTHR47336:SF2">
    <property type="entry name" value="TRANSCRIPTION FACTOR HMS1-RELATED"/>
    <property type="match status" value="1"/>
</dbReference>
<reference evidence="3 4" key="1">
    <citation type="submission" date="2019-02" db="EMBL/GenBank/DDBJ databases">
        <title>Genome sequencing of the rare red list fungi Antrodiella citrinella (Flaviporus citrinellus).</title>
        <authorList>
            <person name="Buettner E."/>
            <person name="Kellner H."/>
        </authorList>
    </citation>
    <scope>NUCLEOTIDE SEQUENCE [LARGE SCALE GENOMIC DNA]</scope>
    <source>
        <strain evidence="3 4">DSM 108506</strain>
    </source>
</reference>
<dbReference type="InterPro" id="IPR036638">
    <property type="entry name" value="HLH_DNA-bd_sf"/>
</dbReference>
<organism evidence="3 4">
    <name type="scientific">Antrodiella citrinella</name>
    <dbReference type="NCBI Taxonomy" id="2447956"/>
    <lineage>
        <taxon>Eukaryota</taxon>
        <taxon>Fungi</taxon>
        <taxon>Dikarya</taxon>
        <taxon>Basidiomycota</taxon>
        <taxon>Agaricomycotina</taxon>
        <taxon>Agaricomycetes</taxon>
        <taxon>Polyporales</taxon>
        <taxon>Steccherinaceae</taxon>
        <taxon>Antrodiella</taxon>
    </lineage>
</organism>
<dbReference type="SMART" id="SM00353">
    <property type="entry name" value="HLH"/>
    <property type="match status" value="1"/>
</dbReference>
<feature type="region of interest" description="Disordered" evidence="1">
    <location>
        <begin position="153"/>
        <end position="216"/>
    </location>
</feature>
<keyword evidence="4" id="KW-1185">Reference proteome</keyword>
<accession>A0A4S4MYI2</accession>
<sequence>MATPPSSSSSSSASSPSPVLEGSLKVELGLDDMAFEDHRTDPLEFLLQSLANDASDSTSSQDSHSTPEWSQMASWEASDAKFDLATDFDFSIPMELDFQSNMAVDPSALHFNTSMFSQPAGTVQPENLFLPPAATQFVAPPLFSYDVQAQNNTWSGTPTQRRLSITSSSSSSGASLSPIPERSTAISSSASDSGFSEGDSTTTGRPKTSHTTIERRYRTNLNARITGLKQAVPALRVLENKNINTFGDVVDQRGFVDGVKVARKMSKANVLGKATEYIKVLKKRESRLAREQDGLRSLISGLVGGPALLKEWDREWREKFGGPEKDELEDNIGSAAASDDEDGDGEDSDEDGDDRRAKKKAKVVKAPKKEKVAKATPTPAVPITPGVLPEKRKRGRPRKNPLPPAPLISPLVDPSSMVNPNTEPSGAGSQPEQPAQPAPQYLLAAFAFFSIFNSPLASSYTRQSAHPRVHHGMVLTDHPSTSVPHLSSTFLGLGYSTHDLIGAFHLLVSTLVLFYVVMPWFSGALKRNAVVSLLERLPSYLDLTPNKKSSAPTAEHIHMVSGTTDRNRSSLTDALMLSRRGASDEAAQLRKALGMSTGVIGLLQSVIKAARIDRGIELNQLEQRAWVRLGEIVALNATLPSTTRIQTYWCMSWHIPTFKACTTDLSTLALIIRPVSHAKASELWDEARQRDVLRMHERVVLSTMSVDEAADLLEKWRLWREGERKSRCAACEKRTPLGILAAIITRFKLRKHAAAMFVRTVVPHGQRDEDGEEVLYDAEKEQKDEEEMRDTIEAAKSIGGRTADLAVLLERNWDSGFCPQVDVLTSSHPEDGDHDDEHCEEEHDLADLDAQEIRSLISATLIYRHIFPSSFPSIGPAVSLILSPPPSPSRKNIALHTALRTALGSAAFDYVEGRLDDPTLGGALEDARDRVVDMLVELERAGKRNSRY</sequence>
<feature type="compositionally biased region" description="Low complexity" evidence="1">
    <location>
        <begin position="164"/>
        <end position="200"/>
    </location>
</feature>
<feature type="compositionally biased region" description="Low complexity" evidence="1">
    <location>
        <begin position="1"/>
        <end position="18"/>
    </location>
</feature>
<dbReference type="PROSITE" id="PS50888">
    <property type="entry name" value="BHLH"/>
    <property type="match status" value="1"/>
</dbReference>
<dbReference type="PANTHER" id="PTHR47336">
    <property type="entry name" value="TRANSCRIPTION FACTOR HMS1-RELATED"/>
    <property type="match status" value="1"/>
</dbReference>
<evidence type="ECO:0000256" key="1">
    <source>
        <dbReference type="SAM" id="MobiDB-lite"/>
    </source>
</evidence>
<gene>
    <name evidence="3" type="ORF">EUX98_g3636</name>
</gene>
<comment type="caution">
    <text evidence="3">The sequence shown here is derived from an EMBL/GenBank/DDBJ whole genome shotgun (WGS) entry which is preliminary data.</text>
</comment>
<feature type="region of interest" description="Disordered" evidence="1">
    <location>
        <begin position="1"/>
        <end position="20"/>
    </location>
</feature>
<feature type="compositionally biased region" description="Polar residues" evidence="1">
    <location>
        <begin position="153"/>
        <end position="163"/>
    </location>
</feature>
<feature type="compositionally biased region" description="Polar residues" evidence="1">
    <location>
        <begin position="201"/>
        <end position="211"/>
    </location>
</feature>
<protein>
    <recommendedName>
        <fullName evidence="2">BHLH domain-containing protein</fullName>
    </recommendedName>
</protein>
<dbReference type="AlphaFoldDB" id="A0A4S4MYI2"/>
<evidence type="ECO:0000313" key="3">
    <source>
        <dbReference type="EMBL" id="THH30548.1"/>
    </source>
</evidence>
<dbReference type="InterPro" id="IPR052099">
    <property type="entry name" value="Regulatory_TF_Diverse"/>
</dbReference>
<feature type="compositionally biased region" description="Basic residues" evidence="1">
    <location>
        <begin position="357"/>
        <end position="366"/>
    </location>
</feature>
<feature type="domain" description="BHLH" evidence="2">
    <location>
        <begin position="205"/>
        <end position="281"/>
    </location>
</feature>
<feature type="compositionally biased region" description="Acidic residues" evidence="1">
    <location>
        <begin position="338"/>
        <end position="352"/>
    </location>
</feature>
<name>A0A4S4MYI2_9APHY</name>
<feature type="compositionally biased region" description="Polar residues" evidence="1">
    <location>
        <begin position="416"/>
        <end position="432"/>
    </location>
</feature>
<dbReference type="SUPFAM" id="SSF47459">
    <property type="entry name" value="HLH, helix-loop-helix DNA-binding domain"/>
    <property type="match status" value="1"/>
</dbReference>
<proteinExistence type="predicted"/>
<dbReference type="Proteomes" id="UP000308730">
    <property type="component" value="Unassembled WGS sequence"/>
</dbReference>
<evidence type="ECO:0000313" key="4">
    <source>
        <dbReference type="Proteomes" id="UP000308730"/>
    </source>
</evidence>
<dbReference type="EMBL" id="SGPM01000076">
    <property type="protein sequence ID" value="THH30548.1"/>
    <property type="molecule type" value="Genomic_DNA"/>
</dbReference>